<feature type="region of interest" description="Disordered" evidence="4">
    <location>
        <begin position="603"/>
        <end position="630"/>
    </location>
</feature>
<reference evidence="6" key="1">
    <citation type="submission" date="2014-11" db="EMBL/GenBank/DDBJ databases">
        <authorList>
            <person name="Otto D Thomas"/>
            <person name="Naeem Raeece"/>
        </authorList>
    </citation>
    <scope>NUCLEOTIDE SEQUENCE</scope>
</reference>
<evidence type="ECO:0000256" key="4">
    <source>
        <dbReference type="SAM" id="MobiDB-lite"/>
    </source>
</evidence>
<dbReference type="Pfam" id="PF00535">
    <property type="entry name" value="Glycos_transf_2"/>
    <property type="match status" value="1"/>
</dbReference>
<feature type="compositionally biased region" description="Basic and acidic residues" evidence="4">
    <location>
        <begin position="771"/>
        <end position="788"/>
    </location>
</feature>
<keyword evidence="3" id="KW-0808">Transferase</keyword>
<dbReference type="InterPro" id="IPR001173">
    <property type="entry name" value="Glyco_trans_2-like"/>
</dbReference>
<evidence type="ECO:0000313" key="6">
    <source>
        <dbReference type="EMBL" id="CEM17524.1"/>
    </source>
</evidence>
<dbReference type="SUPFAM" id="SSF53448">
    <property type="entry name" value="Nucleotide-diphospho-sugar transferases"/>
    <property type="match status" value="1"/>
</dbReference>
<evidence type="ECO:0000256" key="2">
    <source>
        <dbReference type="ARBA" id="ARBA00022676"/>
    </source>
</evidence>
<organism evidence="6">
    <name type="scientific">Chromera velia CCMP2878</name>
    <dbReference type="NCBI Taxonomy" id="1169474"/>
    <lineage>
        <taxon>Eukaryota</taxon>
        <taxon>Sar</taxon>
        <taxon>Alveolata</taxon>
        <taxon>Colpodellida</taxon>
        <taxon>Chromeraceae</taxon>
        <taxon>Chromera</taxon>
    </lineage>
</organism>
<feature type="domain" description="Glycosyltransferase 2-like" evidence="5">
    <location>
        <begin position="392"/>
        <end position="525"/>
    </location>
</feature>
<dbReference type="EMBL" id="CDMZ01000593">
    <property type="protein sequence ID" value="CEM17524.1"/>
    <property type="molecule type" value="Genomic_DNA"/>
</dbReference>
<feature type="region of interest" description="Disordered" evidence="4">
    <location>
        <begin position="519"/>
        <end position="556"/>
    </location>
</feature>
<dbReference type="PANTHER" id="PTHR43685:SF5">
    <property type="entry name" value="GLYCOSYLTRANSFERASE EPSE-RELATED"/>
    <property type="match status" value="1"/>
</dbReference>
<protein>
    <recommendedName>
        <fullName evidence="5">Glycosyltransferase 2-like domain-containing protein</fullName>
    </recommendedName>
</protein>
<dbReference type="CDD" id="cd00761">
    <property type="entry name" value="Glyco_tranf_GTA_type"/>
    <property type="match status" value="1"/>
</dbReference>
<dbReference type="InterPro" id="IPR050834">
    <property type="entry name" value="Glycosyltransf_2"/>
</dbReference>
<keyword evidence="2" id="KW-0328">Glycosyltransferase</keyword>
<dbReference type="PANTHER" id="PTHR43685">
    <property type="entry name" value="GLYCOSYLTRANSFERASE"/>
    <property type="match status" value="1"/>
</dbReference>
<dbReference type="GO" id="GO:0016757">
    <property type="term" value="F:glycosyltransferase activity"/>
    <property type="evidence" value="ECO:0007669"/>
    <property type="project" value="UniProtKB-KW"/>
</dbReference>
<proteinExistence type="inferred from homology"/>
<feature type="compositionally biased region" description="Basic and acidic residues" evidence="4">
    <location>
        <begin position="519"/>
        <end position="547"/>
    </location>
</feature>
<accession>A0A0G4FS62</accession>
<comment type="similarity">
    <text evidence="1">Belongs to the glycosyltransferase 2 family.</text>
</comment>
<sequence length="880" mass="97342">MRRVKVLIPSKDRPLQLLACLLSFCRSVKGDADKNLRVSVSVLWKASDSNFQEAYNRLPNLLSSVLSALPWIDLLWVNEDGEGEGAPSTFGDGLQKILEETAKAQSGGESLADDGEEEDFVLFAVDDCLFYSDLRLEQSCQILSERPEVFSVQFRLNPRVTYSHPRSRFGYRPMLYPLQMDKPSSSKETTPFLLYDRSKTSFADWSMAFDLSCSLYRRNETAYLIQTLRKTKGESAVGHPNSLEASANVWIFNETPKGRGEGADSDSPWEKTINACPSSPVCSVLTINRVQEVYKNPVFEGTQLAPESQDNSPSALLDLFNFLFPPSPDTFPDDPLEVLKERGVMDLKAYWPQNAYFDSVHIAPVPPSGTSHSLTPALPLLRGVDPPSPLVSFVLPARNEENLLEGALESLPAQEGVGPGTFEVIVIDDASSDRTGEVAFKFASTDPRFRVVRREFSTGIAAALNEGLRASRGSLIGRLDADDRAEPCRLVSQLRFLAAHPRVAVLGSSFRTFSIEQEAQREDGGGAESNVDKEKQKEAEKGKESGRGVEPGSLEGRLGAQGEERIFGVPCHPFVVRWRALLCCPLAHPCVLVRKEALFPERGEREGEEEGGTERGVKKEWEDSEGYPEDVPAEDHALWLRILAQKTKTTDRREGGEGSASDESFEFKWEAANMGDTLTRLGRRPDSLSLKKAKELRRSSQEQVALFMEKAMGLGPVDPELVALLWDTGKAGGQREKGAAAGGGRGRPIREAIQLLEKMLKFFENMLSPERPGRGEKEKHRNGNAEEHLRGHSDTCLAASLDRCGLSPWSFSSFASEGDEEERRAGALRFIKKDIDRIRGTLSLEDIAKGNLTSGRDFAQWLSSSSDAKERLKQLLSGHN</sequence>
<dbReference type="AlphaFoldDB" id="A0A0G4FS62"/>
<feature type="compositionally biased region" description="Basic and acidic residues" evidence="4">
    <location>
        <begin position="612"/>
        <end position="621"/>
    </location>
</feature>
<evidence type="ECO:0000256" key="1">
    <source>
        <dbReference type="ARBA" id="ARBA00006739"/>
    </source>
</evidence>
<name>A0A0G4FS62_9ALVE</name>
<evidence type="ECO:0000259" key="5">
    <source>
        <dbReference type="Pfam" id="PF00535"/>
    </source>
</evidence>
<dbReference type="VEuPathDB" id="CryptoDB:Cvel_18515"/>
<evidence type="ECO:0000256" key="3">
    <source>
        <dbReference type="ARBA" id="ARBA00022679"/>
    </source>
</evidence>
<dbReference type="InterPro" id="IPR029044">
    <property type="entry name" value="Nucleotide-diphossugar_trans"/>
</dbReference>
<feature type="region of interest" description="Disordered" evidence="4">
    <location>
        <begin position="768"/>
        <end position="788"/>
    </location>
</feature>
<dbReference type="Gene3D" id="3.90.550.10">
    <property type="entry name" value="Spore Coat Polysaccharide Biosynthesis Protein SpsA, Chain A"/>
    <property type="match status" value="1"/>
</dbReference>
<gene>
    <name evidence="6" type="ORF">Cvel_18515</name>
</gene>